<keyword evidence="1" id="KW-0808">Transferase</keyword>
<dbReference type="SUPFAM" id="SSF53335">
    <property type="entry name" value="S-adenosyl-L-methionine-dependent methyltransferases"/>
    <property type="match status" value="1"/>
</dbReference>
<dbReference type="REBASE" id="426175">
    <property type="entry name" value="M.Csh13533ORF1898P"/>
</dbReference>
<organism evidence="1 2">
    <name type="scientific">Chryseobacterium carnipullorum</name>
    <dbReference type="NCBI Taxonomy" id="1124835"/>
    <lineage>
        <taxon>Bacteria</taxon>
        <taxon>Pseudomonadati</taxon>
        <taxon>Bacteroidota</taxon>
        <taxon>Flavobacteriia</taxon>
        <taxon>Flavobacteriales</taxon>
        <taxon>Weeksellaceae</taxon>
        <taxon>Chryseobacterium group</taxon>
        <taxon>Chryseobacterium</taxon>
    </lineage>
</organism>
<keyword evidence="1" id="KW-0489">Methyltransferase</keyword>
<proteinExistence type="predicted"/>
<dbReference type="AlphaFoldDB" id="A0A376DTS9"/>
<dbReference type="Gene3D" id="3.40.50.150">
    <property type="entry name" value="Vaccinia Virus protein VP39"/>
    <property type="match status" value="1"/>
</dbReference>
<sequence length="80" mass="9586">MKNIQLFNEDNLEVMKRLPDESIDVICIDPPYLYLKNQKLERPFDEFKFFSECKKLLTKNGFIVMFGRGEKLLSLEYDFV</sequence>
<protein>
    <submittedName>
        <fullName evidence="1">Adenine specific DNA methylase Mod</fullName>
    </submittedName>
</protein>
<evidence type="ECO:0000313" key="1">
    <source>
        <dbReference type="EMBL" id="STC95476.1"/>
    </source>
</evidence>
<dbReference type="RefSeq" id="WP_128124814.1">
    <property type="nucleotide sequence ID" value="NZ_UFVQ01000003.1"/>
</dbReference>
<accession>A0A376DTS9</accession>
<gene>
    <name evidence="1" type="ORF">NCTC13533_01898</name>
</gene>
<dbReference type="GO" id="GO:0008168">
    <property type="term" value="F:methyltransferase activity"/>
    <property type="evidence" value="ECO:0007669"/>
    <property type="project" value="UniProtKB-KW"/>
</dbReference>
<evidence type="ECO:0000313" key="2">
    <source>
        <dbReference type="Proteomes" id="UP000255224"/>
    </source>
</evidence>
<reference evidence="1 2" key="1">
    <citation type="submission" date="2018-06" db="EMBL/GenBank/DDBJ databases">
        <authorList>
            <consortium name="Pathogen Informatics"/>
            <person name="Doyle S."/>
        </authorList>
    </citation>
    <scope>NUCLEOTIDE SEQUENCE [LARGE SCALE GENOMIC DNA]</scope>
    <source>
        <strain evidence="1 2">NCTC13533</strain>
    </source>
</reference>
<dbReference type="GO" id="GO:0032259">
    <property type="term" value="P:methylation"/>
    <property type="evidence" value="ECO:0007669"/>
    <property type="project" value="UniProtKB-KW"/>
</dbReference>
<name>A0A376DTS9_CHRCU</name>
<dbReference type="EMBL" id="UFVQ01000003">
    <property type="protein sequence ID" value="STC95476.1"/>
    <property type="molecule type" value="Genomic_DNA"/>
</dbReference>
<dbReference type="Proteomes" id="UP000255224">
    <property type="component" value="Unassembled WGS sequence"/>
</dbReference>
<dbReference type="InterPro" id="IPR029063">
    <property type="entry name" value="SAM-dependent_MTases_sf"/>
</dbReference>